<dbReference type="PROSITE" id="PS00606">
    <property type="entry name" value="KS3_1"/>
    <property type="match status" value="1"/>
</dbReference>
<dbReference type="SMART" id="SM00823">
    <property type="entry name" value="PKS_PP"/>
    <property type="match status" value="1"/>
</dbReference>
<dbReference type="SMART" id="SM00825">
    <property type="entry name" value="PKS_KS"/>
    <property type="match status" value="1"/>
</dbReference>
<dbReference type="GO" id="GO:0033068">
    <property type="term" value="P:macrolide biosynthetic process"/>
    <property type="evidence" value="ECO:0007669"/>
    <property type="project" value="UniProtKB-ARBA"/>
</dbReference>
<sequence>MSLSQDKVLDALRTSVKDAERLRRQNHDLMAARHEPIAIVGMACRFPGGVRSPEDLWQLVSSGTDAVGPFPDDRGWDVAGIYDPDPAAPGKTYCREGGFVYDAGDFDASFFGIGPREATVMDPQQRLLLETSWEALERAELDPRALRGSRTGVFVGAAHQGYLPGGAEGSARLPEGSEGYLLTGNAGAVVSGRISYVLGLEGPALTVDTACSSSLVALHLAVQALRRGECERALAGGVAVLANPDAYVEFARQRGLAADGRCKAFADAADGTGWAEGVGVLVVERLSDAVRDGRRVLGVVRGTAVNQDGASSGLSVPNGPAQQRVIRQALADARLGADQVDVVEAHGTGTRLGDPIEAQALLATYGQERAAEQPLWLGSLKSNIGHAQAAAGVGGIIKMVMAMRHGRLPKTLHVDTPTRHVDWSQGQVRLLTEAVPWPETGAPRRAAVSGFGVSGTNGHVVLEQAPEPAVADEPGAERPSLVPWVLSGRTEAALRDQARRLADHLTRHPHLDPLDIAYSLATTRSAFGHRAAVLVGCTGTDGQRVSAGAATAELAELAELAETEGGRVATGAVLGAEPREGGDGAVARALAEGFARGADVDWSRLFDGTGARRIPLPTYAFQHRRFWLSATGARTSGPASADAQDSPARTAVEVPAEAPADESAAAFASPAGSTGPAGPTATASLTPDELLALVRTEAATALGHGTLEDVPADSAFDELGFDSLAAIELTAALSGAVGTEVPTSAVLEHPTPQQLADHLTALLATASAAGAGQDADGPSRPAQESGLVAMYRRALRLRQGEEVVAVLAALSAFRPAFPADHEPAGPGTSAQWQQDPVPLTGGGPGPELICCSGTAAASGPEEFTALAAALDGRLGVSALRQPGFGAGELLPGSLDILLDAQADAVLRHTQGAPYALFGHSMGGSLAHALALRLEERGAGPVALVLADVYLPSAPGAMAVWRNAMLDWVMERSVVTIDDTRLTAMGAYNEMLLPWAPSPTKAPVLFVRASEPMERWAGEPDGWRARWDGGEHTAVDAPGTHLTMMTEHARATADAVHRWLGDL</sequence>
<evidence type="ECO:0000256" key="7">
    <source>
        <dbReference type="SAM" id="MobiDB-lite"/>
    </source>
</evidence>
<dbReference type="InterPro" id="IPR009081">
    <property type="entry name" value="PP-bd_ACP"/>
</dbReference>
<dbReference type="InterPro" id="IPR050091">
    <property type="entry name" value="PKS_NRPS_Biosynth_Enz"/>
</dbReference>
<dbReference type="InterPro" id="IPR020802">
    <property type="entry name" value="TesA-like"/>
</dbReference>
<dbReference type="GO" id="GO:0004312">
    <property type="term" value="F:fatty acid synthase activity"/>
    <property type="evidence" value="ECO:0007669"/>
    <property type="project" value="TreeGrafter"/>
</dbReference>
<evidence type="ECO:0000256" key="3">
    <source>
        <dbReference type="ARBA" id="ARBA00022553"/>
    </source>
</evidence>
<name>A0A3S9PE20_STRLT</name>
<keyword evidence="3" id="KW-0597">Phosphoprotein</keyword>
<dbReference type="InterPro" id="IPR016039">
    <property type="entry name" value="Thiolase-like"/>
</dbReference>
<dbReference type="GO" id="GO:0004315">
    <property type="term" value="F:3-oxoacyl-[acyl-carrier-protein] synthase activity"/>
    <property type="evidence" value="ECO:0007669"/>
    <property type="project" value="InterPro"/>
</dbReference>
<feature type="domain" description="Ketosynthase family 3 (KS3)" evidence="9">
    <location>
        <begin position="34"/>
        <end position="464"/>
    </location>
</feature>
<feature type="region of interest" description="Disordered" evidence="7">
    <location>
        <begin position="633"/>
        <end position="683"/>
    </location>
</feature>
<evidence type="ECO:0000259" key="9">
    <source>
        <dbReference type="PROSITE" id="PS52004"/>
    </source>
</evidence>
<keyword evidence="6" id="KW-0012">Acyltransferase</keyword>
<dbReference type="PROSITE" id="PS52004">
    <property type="entry name" value="KS3_2"/>
    <property type="match status" value="1"/>
</dbReference>
<dbReference type="PANTHER" id="PTHR43775">
    <property type="entry name" value="FATTY ACID SYNTHASE"/>
    <property type="match status" value="1"/>
</dbReference>
<evidence type="ECO:0000256" key="4">
    <source>
        <dbReference type="ARBA" id="ARBA00022679"/>
    </source>
</evidence>
<dbReference type="FunFam" id="3.40.47.10:FF:000019">
    <property type="entry name" value="Polyketide synthase type I"/>
    <property type="match status" value="1"/>
</dbReference>
<protein>
    <submittedName>
        <fullName evidence="10">Uncharacterized protein</fullName>
    </submittedName>
</protein>
<dbReference type="RefSeq" id="WP_126913156.1">
    <property type="nucleotide sequence ID" value="NZ_CP034587.1"/>
</dbReference>
<evidence type="ECO:0000256" key="6">
    <source>
        <dbReference type="ARBA" id="ARBA00023315"/>
    </source>
</evidence>
<dbReference type="Gene3D" id="3.30.70.3290">
    <property type="match status" value="1"/>
</dbReference>
<dbReference type="Gene3D" id="1.10.1200.10">
    <property type="entry name" value="ACP-like"/>
    <property type="match status" value="1"/>
</dbReference>
<dbReference type="GO" id="GO:0031177">
    <property type="term" value="F:phosphopantetheine binding"/>
    <property type="evidence" value="ECO:0007669"/>
    <property type="project" value="InterPro"/>
</dbReference>
<evidence type="ECO:0000313" key="10">
    <source>
        <dbReference type="EMBL" id="AZQ70591.1"/>
    </source>
</evidence>
<gene>
    <name evidence="10" type="ORF">EKH77_04600</name>
</gene>
<dbReference type="InterPro" id="IPR036736">
    <property type="entry name" value="ACP-like_sf"/>
</dbReference>
<dbReference type="Pfam" id="PF02801">
    <property type="entry name" value="Ketoacyl-synt_C"/>
    <property type="match status" value="1"/>
</dbReference>
<comment type="cofactor">
    <cofactor evidence="1">
        <name>pantetheine 4'-phosphate</name>
        <dbReference type="ChEBI" id="CHEBI:47942"/>
    </cofactor>
</comment>
<dbReference type="SUPFAM" id="SSF53474">
    <property type="entry name" value="alpha/beta-Hydrolases"/>
    <property type="match status" value="1"/>
</dbReference>
<dbReference type="InterPro" id="IPR020806">
    <property type="entry name" value="PKS_PP-bd"/>
</dbReference>
<feature type="compositionally biased region" description="Low complexity" evidence="7">
    <location>
        <begin position="647"/>
        <end position="683"/>
    </location>
</feature>
<organism evidence="10 11">
    <name type="scientific">Streptomyces luteoverticillatus</name>
    <name type="common">Streptoverticillium luteoverticillatus</name>
    <dbReference type="NCBI Taxonomy" id="66425"/>
    <lineage>
        <taxon>Bacteria</taxon>
        <taxon>Bacillati</taxon>
        <taxon>Actinomycetota</taxon>
        <taxon>Actinomycetes</taxon>
        <taxon>Kitasatosporales</taxon>
        <taxon>Streptomycetaceae</taxon>
        <taxon>Streptomyces</taxon>
    </lineage>
</organism>
<dbReference type="OrthoDB" id="9778690at2"/>
<dbReference type="InterPro" id="IPR015083">
    <property type="entry name" value="NorB/c/GfsB-D-like_docking"/>
</dbReference>
<dbReference type="Pfam" id="PF08990">
    <property type="entry name" value="Docking"/>
    <property type="match status" value="1"/>
</dbReference>
<dbReference type="Gene3D" id="3.40.47.10">
    <property type="match status" value="1"/>
</dbReference>
<evidence type="ECO:0000256" key="1">
    <source>
        <dbReference type="ARBA" id="ARBA00001957"/>
    </source>
</evidence>
<dbReference type="SMART" id="SM01294">
    <property type="entry name" value="PKS_PP_betabranch"/>
    <property type="match status" value="1"/>
</dbReference>
<keyword evidence="4" id="KW-0808">Transferase</keyword>
<dbReference type="PROSITE" id="PS50075">
    <property type="entry name" value="CARRIER"/>
    <property type="match status" value="1"/>
</dbReference>
<evidence type="ECO:0000256" key="2">
    <source>
        <dbReference type="ARBA" id="ARBA00022450"/>
    </source>
</evidence>
<dbReference type="InterPro" id="IPR006162">
    <property type="entry name" value="Ppantetheine_attach_site"/>
</dbReference>
<evidence type="ECO:0000313" key="11">
    <source>
        <dbReference type="Proteomes" id="UP000267900"/>
    </source>
</evidence>
<dbReference type="GO" id="GO:0006633">
    <property type="term" value="P:fatty acid biosynthetic process"/>
    <property type="evidence" value="ECO:0007669"/>
    <property type="project" value="InterPro"/>
</dbReference>
<dbReference type="Pfam" id="PF16197">
    <property type="entry name" value="KAsynt_C_assoc"/>
    <property type="match status" value="1"/>
</dbReference>
<keyword evidence="5" id="KW-0511">Multifunctional enzyme</keyword>
<proteinExistence type="predicted"/>
<keyword evidence="2" id="KW-0596">Phosphopantetheine</keyword>
<dbReference type="AlphaFoldDB" id="A0A3S9PE20"/>
<keyword evidence="11" id="KW-1185">Reference proteome</keyword>
<dbReference type="InterPro" id="IPR014030">
    <property type="entry name" value="Ketoacyl_synth_N"/>
</dbReference>
<reference evidence="10 11" key="1">
    <citation type="submission" date="2018-12" db="EMBL/GenBank/DDBJ databases">
        <title>The whole draft genome of Streptomyce luteoverticillatus CGMCC 15060.</title>
        <authorList>
            <person name="Feng Z."/>
            <person name="Chen G."/>
            <person name="Zhang J."/>
            <person name="Zhu H."/>
            <person name="Yu X."/>
            <person name="Zhang W."/>
            <person name="Zhang X."/>
        </authorList>
    </citation>
    <scope>NUCLEOTIDE SEQUENCE [LARGE SCALE GENOMIC DNA]</scope>
    <source>
        <strain evidence="10 11">CGMCC 15060</strain>
    </source>
</reference>
<dbReference type="Pfam" id="PF00109">
    <property type="entry name" value="ketoacyl-synt"/>
    <property type="match status" value="1"/>
</dbReference>
<dbReference type="PROSITE" id="PS00012">
    <property type="entry name" value="PHOSPHOPANTETHEINE"/>
    <property type="match status" value="1"/>
</dbReference>
<dbReference type="PANTHER" id="PTHR43775:SF51">
    <property type="entry name" value="INACTIVE PHENOLPHTHIOCEROL SYNTHESIS POLYKETIDE SYNTHASE TYPE I PKS1-RELATED"/>
    <property type="match status" value="1"/>
</dbReference>
<dbReference type="InterPro" id="IPR014031">
    <property type="entry name" value="Ketoacyl_synth_C"/>
</dbReference>
<dbReference type="SUPFAM" id="SSF53901">
    <property type="entry name" value="Thiolase-like"/>
    <property type="match status" value="1"/>
</dbReference>
<feature type="region of interest" description="Disordered" evidence="7">
    <location>
        <begin position="819"/>
        <end position="842"/>
    </location>
</feature>
<dbReference type="Gene3D" id="3.40.50.1820">
    <property type="entry name" value="alpha/beta hydrolase"/>
    <property type="match status" value="1"/>
</dbReference>
<dbReference type="Proteomes" id="UP000267900">
    <property type="component" value="Chromosome"/>
</dbReference>
<dbReference type="InterPro" id="IPR020841">
    <property type="entry name" value="PKS_Beta-ketoAc_synthase_dom"/>
</dbReference>
<dbReference type="InterPro" id="IPR001031">
    <property type="entry name" value="Thioesterase"/>
</dbReference>
<dbReference type="SMART" id="SM00824">
    <property type="entry name" value="PKS_TE"/>
    <property type="match status" value="1"/>
</dbReference>
<dbReference type="InterPro" id="IPR032821">
    <property type="entry name" value="PKS_assoc"/>
</dbReference>
<evidence type="ECO:0000256" key="5">
    <source>
        <dbReference type="ARBA" id="ARBA00023268"/>
    </source>
</evidence>
<dbReference type="Pfam" id="PF00975">
    <property type="entry name" value="Thioesterase"/>
    <property type="match status" value="1"/>
</dbReference>
<dbReference type="InterPro" id="IPR018201">
    <property type="entry name" value="Ketoacyl_synth_AS"/>
</dbReference>
<feature type="domain" description="Carrier" evidence="8">
    <location>
        <begin position="688"/>
        <end position="763"/>
    </location>
</feature>
<dbReference type="EMBL" id="CP034587">
    <property type="protein sequence ID" value="AZQ70591.1"/>
    <property type="molecule type" value="Genomic_DNA"/>
</dbReference>
<dbReference type="InterPro" id="IPR029058">
    <property type="entry name" value="AB_hydrolase_fold"/>
</dbReference>
<dbReference type="Pfam" id="PF00550">
    <property type="entry name" value="PP-binding"/>
    <property type="match status" value="1"/>
</dbReference>
<evidence type="ECO:0000259" key="8">
    <source>
        <dbReference type="PROSITE" id="PS50075"/>
    </source>
</evidence>
<accession>A0A3S9PE20</accession>
<dbReference type="CDD" id="cd00833">
    <property type="entry name" value="PKS"/>
    <property type="match status" value="1"/>
</dbReference>